<dbReference type="Pfam" id="PF24102">
    <property type="entry name" value="FLAD1_M"/>
    <property type="match status" value="1"/>
</dbReference>
<dbReference type="InterPro" id="IPR002500">
    <property type="entry name" value="PAPS_reduct_dom"/>
</dbReference>
<evidence type="ECO:0000256" key="2">
    <source>
        <dbReference type="ARBA" id="ARBA00012393"/>
    </source>
</evidence>
<feature type="domain" description="MoaB/Mog" evidence="13">
    <location>
        <begin position="246"/>
        <end position="420"/>
    </location>
</feature>
<keyword evidence="3" id="KW-0285">Flavoprotein</keyword>
<dbReference type="OrthoDB" id="270728at2759"/>
<keyword evidence="8" id="KW-0274">FAD</keyword>
<evidence type="ECO:0000256" key="1">
    <source>
        <dbReference type="ARBA" id="ARBA00004726"/>
    </source>
</evidence>
<dbReference type="GO" id="GO:0005524">
    <property type="term" value="F:ATP binding"/>
    <property type="evidence" value="ECO:0007669"/>
    <property type="project" value="UniProtKB-KW"/>
</dbReference>
<comment type="catalytic activity">
    <reaction evidence="12">
        <text>FMN + ATP + H(+) = FAD + diphosphate</text>
        <dbReference type="Rhea" id="RHEA:17237"/>
        <dbReference type="ChEBI" id="CHEBI:15378"/>
        <dbReference type="ChEBI" id="CHEBI:30616"/>
        <dbReference type="ChEBI" id="CHEBI:33019"/>
        <dbReference type="ChEBI" id="CHEBI:57692"/>
        <dbReference type="ChEBI" id="CHEBI:58210"/>
        <dbReference type="EC" id="2.7.7.2"/>
    </reaction>
</comment>
<evidence type="ECO:0000256" key="7">
    <source>
        <dbReference type="ARBA" id="ARBA00022741"/>
    </source>
</evidence>
<name>A0A0G4IJK9_PLABS</name>
<keyword evidence="9" id="KW-0067">ATP-binding</keyword>
<dbReference type="GO" id="GO:0003919">
    <property type="term" value="F:FMN adenylyltransferase activity"/>
    <property type="evidence" value="ECO:0007669"/>
    <property type="project" value="UniProtKB-EC"/>
</dbReference>
<protein>
    <recommendedName>
        <fullName evidence="2">FAD synthase</fullName>
        <ecNumber evidence="2">2.7.7.2</ecNumber>
    </recommendedName>
    <alternativeName>
        <fullName evidence="10">FAD pyrophosphorylase</fullName>
    </alternativeName>
    <alternativeName>
        <fullName evidence="11">FMN adenylyltransferase</fullName>
    </alternativeName>
</protein>
<keyword evidence="7" id="KW-0547">Nucleotide-binding</keyword>
<dbReference type="SUPFAM" id="SSF52402">
    <property type="entry name" value="Adenine nucleotide alpha hydrolases-like"/>
    <property type="match status" value="1"/>
</dbReference>
<evidence type="ECO:0000256" key="4">
    <source>
        <dbReference type="ARBA" id="ARBA00022643"/>
    </source>
</evidence>
<organism evidence="14 15">
    <name type="scientific">Plasmodiophora brassicae</name>
    <name type="common">Clubroot disease agent</name>
    <dbReference type="NCBI Taxonomy" id="37360"/>
    <lineage>
        <taxon>Eukaryota</taxon>
        <taxon>Sar</taxon>
        <taxon>Rhizaria</taxon>
        <taxon>Endomyxa</taxon>
        <taxon>Phytomyxea</taxon>
        <taxon>Plasmodiophorida</taxon>
        <taxon>Plasmodiophoridae</taxon>
        <taxon>Plasmodiophora</taxon>
    </lineage>
</organism>
<evidence type="ECO:0000256" key="12">
    <source>
        <dbReference type="ARBA" id="ARBA00049494"/>
    </source>
</evidence>
<evidence type="ECO:0000313" key="14">
    <source>
        <dbReference type="EMBL" id="CEO95354.1"/>
    </source>
</evidence>
<evidence type="ECO:0000256" key="10">
    <source>
        <dbReference type="ARBA" id="ARBA00031145"/>
    </source>
</evidence>
<dbReference type="EMBL" id="CDSF01000013">
    <property type="protein sequence ID" value="CEO95354.1"/>
    <property type="molecule type" value="Genomic_DNA"/>
</dbReference>
<dbReference type="InterPro" id="IPR001453">
    <property type="entry name" value="MoaB/Mog_dom"/>
</dbReference>
<dbReference type="Gene3D" id="3.40.50.620">
    <property type="entry name" value="HUPs"/>
    <property type="match status" value="1"/>
</dbReference>
<evidence type="ECO:0000259" key="13">
    <source>
        <dbReference type="SMART" id="SM00852"/>
    </source>
</evidence>
<dbReference type="GO" id="GO:0006747">
    <property type="term" value="P:FAD biosynthetic process"/>
    <property type="evidence" value="ECO:0007669"/>
    <property type="project" value="TreeGrafter"/>
</dbReference>
<keyword evidence="4" id="KW-0288">FMN</keyword>
<evidence type="ECO:0000256" key="5">
    <source>
        <dbReference type="ARBA" id="ARBA00022679"/>
    </source>
</evidence>
<dbReference type="InterPro" id="IPR014729">
    <property type="entry name" value="Rossmann-like_a/b/a_fold"/>
</dbReference>
<evidence type="ECO:0000313" key="15">
    <source>
        <dbReference type="Proteomes" id="UP000039324"/>
    </source>
</evidence>
<accession>A0A0G4IJK9</accession>
<dbReference type="SMART" id="SM00852">
    <property type="entry name" value="MoCF_biosynth"/>
    <property type="match status" value="1"/>
</dbReference>
<evidence type="ECO:0000256" key="3">
    <source>
        <dbReference type="ARBA" id="ARBA00022630"/>
    </source>
</evidence>
<sequence length="503" mass="55236">MRAGHAADADDALALYEAVRASSSPARRALRIIDEAMDRWAIGDQLALSFNGGKDCTALLHLIRAALARRQVPPGDLVTVYFHPCDDQFPQLLEFMAQVTTRYGFQLRTFRNSYRDGLWELVGHVPSLKAGQRRSDPSCAAMNTFAHCDVGWPDIIRVNPILGAGNNDLTYGVVWAFLRSHNLPYCKLYDEGFTSIGPMSLTAPNPALQAADGQSFLPAYLLEDVEAERAGRRSPKRNSVNGMTAALLIIGDELLNGQQADLNSPFLCKELHDCGVYVRKVAIVPDCLPVIAAEVRDLSPKHDVVISCGGLGPTPDDVTMEAMSEAFRMPLAHSQELFECLMGKYDHLTGQEPNGIESDCRRMARIPRGSLLVHALHCEQGAGSPVFPACVQVRNVFLFPGVPSVVQNNFAAVKERIIESGDAGAFHNRAVRLSVDEIAVAHVLQQVQERWGRAVLIGSYPSEDTAASHKVEVRFESKSEPALAEAFSYFIREVHDYSVVLKQ</sequence>
<gene>
    <name evidence="14" type="ORF">PBRA_004120</name>
</gene>
<dbReference type="CDD" id="cd23948">
    <property type="entry name" value="FAD_synthase"/>
    <property type="match status" value="1"/>
</dbReference>
<dbReference type="PANTHER" id="PTHR23293:SF9">
    <property type="entry name" value="FAD SYNTHASE"/>
    <property type="match status" value="1"/>
</dbReference>
<keyword evidence="15" id="KW-1185">Reference proteome</keyword>
<dbReference type="Pfam" id="PF01507">
    <property type="entry name" value="PAPS_reduct"/>
    <property type="match status" value="2"/>
</dbReference>
<keyword evidence="5" id="KW-0808">Transferase</keyword>
<dbReference type="AlphaFoldDB" id="A0A0G4IJK9"/>
<comment type="pathway">
    <text evidence="1">Cofactor biosynthesis; FAD biosynthesis; FAD from FMN: step 1/1.</text>
</comment>
<evidence type="ECO:0000256" key="8">
    <source>
        <dbReference type="ARBA" id="ARBA00022827"/>
    </source>
</evidence>
<dbReference type="InterPro" id="IPR056596">
    <property type="entry name" value="FLAD1_M"/>
</dbReference>
<dbReference type="PANTHER" id="PTHR23293">
    <property type="entry name" value="FAD SYNTHETASE-RELATED FMN ADENYLYLTRANSFERASE"/>
    <property type="match status" value="1"/>
</dbReference>
<dbReference type="SUPFAM" id="SSF53218">
    <property type="entry name" value="Molybdenum cofactor biosynthesis proteins"/>
    <property type="match status" value="1"/>
</dbReference>
<reference evidence="14 15" key="1">
    <citation type="submission" date="2015-02" db="EMBL/GenBank/DDBJ databases">
        <authorList>
            <person name="Chooi Y.-H."/>
        </authorList>
    </citation>
    <scope>NUCLEOTIDE SEQUENCE [LARGE SCALE GENOMIC DNA]</scope>
    <source>
        <strain evidence="14">E3</strain>
    </source>
</reference>
<proteinExistence type="predicted"/>
<evidence type="ECO:0000256" key="11">
    <source>
        <dbReference type="ARBA" id="ARBA00031871"/>
    </source>
</evidence>
<dbReference type="InterPro" id="IPR036425">
    <property type="entry name" value="MoaB/Mog-like_dom_sf"/>
</dbReference>
<evidence type="ECO:0000256" key="6">
    <source>
        <dbReference type="ARBA" id="ARBA00022695"/>
    </source>
</evidence>
<dbReference type="Gene3D" id="3.40.980.10">
    <property type="entry name" value="MoaB/Mog-like domain"/>
    <property type="match status" value="1"/>
</dbReference>
<keyword evidence="6" id="KW-0548">Nucleotidyltransferase</keyword>
<dbReference type="Pfam" id="PF00994">
    <property type="entry name" value="MoCF_biosynth"/>
    <property type="match status" value="1"/>
</dbReference>
<dbReference type="STRING" id="37360.A0A0G4IJK9"/>
<dbReference type="EC" id="2.7.7.2" evidence="2"/>
<dbReference type="Proteomes" id="UP000039324">
    <property type="component" value="Unassembled WGS sequence"/>
</dbReference>
<evidence type="ECO:0000256" key="9">
    <source>
        <dbReference type="ARBA" id="ARBA00022840"/>
    </source>
</evidence>